<keyword evidence="1" id="KW-1133">Transmembrane helix</keyword>
<proteinExistence type="predicted"/>
<feature type="transmembrane region" description="Helical" evidence="1">
    <location>
        <begin position="43"/>
        <end position="63"/>
    </location>
</feature>
<evidence type="ECO:0000313" key="2">
    <source>
        <dbReference type="EMBL" id="KCZ71594.1"/>
    </source>
</evidence>
<sequence>MNDHDLLIRLDQKMDSVLISLEEGKKQFRDISKRLNEEEKCTVRFKTGIGIISFIILVVMTRVF</sequence>
<gene>
    <name evidence="2" type="ORF">ANME2D_02329</name>
</gene>
<organism evidence="2 3">
    <name type="scientific">Candidatus Methanoperedens nitratireducens</name>
    <dbReference type="NCBI Taxonomy" id="1392998"/>
    <lineage>
        <taxon>Archaea</taxon>
        <taxon>Methanobacteriati</taxon>
        <taxon>Methanobacteriota</taxon>
        <taxon>Stenosarchaea group</taxon>
        <taxon>Methanomicrobia</taxon>
        <taxon>Methanosarcinales</taxon>
        <taxon>ANME-2 cluster</taxon>
        <taxon>Candidatus Methanoperedentaceae</taxon>
        <taxon>Candidatus Methanoperedens</taxon>
    </lineage>
</organism>
<evidence type="ECO:0000313" key="3">
    <source>
        <dbReference type="Proteomes" id="UP000027153"/>
    </source>
</evidence>
<keyword evidence="3" id="KW-1185">Reference proteome</keyword>
<dbReference type="EMBL" id="JMIY01000005">
    <property type="protein sequence ID" value="KCZ71594.1"/>
    <property type="molecule type" value="Genomic_DNA"/>
</dbReference>
<accession>A0A062V740</accession>
<dbReference type="RefSeq" id="WP_048091650.1">
    <property type="nucleotide sequence ID" value="NZ_JMIY01000005.1"/>
</dbReference>
<protein>
    <submittedName>
        <fullName evidence="2">Uncharacterized protein</fullName>
    </submittedName>
</protein>
<name>A0A062V740_9EURY</name>
<dbReference type="Proteomes" id="UP000027153">
    <property type="component" value="Unassembled WGS sequence"/>
</dbReference>
<comment type="caution">
    <text evidence="2">The sequence shown here is derived from an EMBL/GenBank/DDBJ whole genome shotgun (WGS) entry which is preliminary data.</text>
</comment>
<dbReference type="AlphaFoldDB" id="A0A062V740"/>
<keyword evidence="1" id="KW-0472">Membrane</keyword>
<keyword evidence="1" id="KW-0812">Transmembrane</keyword>
<evidence type="ECO:0000256" key="1">
    <source>
        <dbReference type="SAM" id="Phobius"/>
    </source>
</evidence>
<reference evidence="2 3" key="1">
    <citation type="journal article" date="2013" name="Nature">
        <title>Anaerobic oxidation of methane coupled to nitrate reduction in a novel archaeal lineage.</title>
        <authorList>
            <person name="Haroon M.F."/>
            <person name="Hu S."/>
            <person name="Shi Y."/>
            <person name="Imelfort M."/>
            <person name="Keller J."/>
            <person name="Hugenholtz P."/>
            <person name="Yuan Z."/>
            <person name="Tyson G.W."/>
        </authorList>
    </citation>
    <scope>NUCLEOTIDE SEQUENCE [LARGE SCALE GENOMIC DNA]</scope>
    <source>
        <strain evidence="2 3">ANME-2d</strain>
    </source>
</reference>